<dbReference type="EMBL" id="BMAW01015639">
    <property type="protein sequence ID" value="GFT44863.1"/>
    <property type="molecule type" value="Genomic_DNA"/>
</dbReference>
<evidence type="ECO:0000313" key="3">
    <source>
        <dbReference type="Proteomes" id="UP000887013"/>
    </source>
</evidence>
<feature type="region of interest" description="Disordered" evidence="1">
    <location>
        <begin position="79"/>
        <end position="148"/>
    </location>
</feature>
<protein>
    <recommendedName>
        <fullName evidence="4">Histone H1</fullName>
    </recommendedName>
</protein>
<sequence length="148" mass="16504">MKTTNAPKDKKIKQNVEANQIRRWILKSVSKTSPETAVTIHYIKKFLESKQSGISNHPETKITLKRLIGSGHLIKVNGRIATAKSDEKDKKQSKETRNSGTKVKSLTKTKKDGKNEETAGKENETIGKMTETAKDVPVANETEMLTNI</sequence>
<feature type="compositionally biased region" description="Basic and acidic residues" evidence="1">
    <location>
        <begin position="84"/>
        <end position="97"/>
    </location>
</feature>
<feature type="compositionally biased region" description="Basic and acidic residues" evidence="1">
    <location>
        <begin position="109"/>
        <end position="125"/>
    </location>
</feature>
<keyword evidence="3" id="KW-1185">Reference proteome</keyword>
<name>A0A8X6TQG4_NEPPI</name>
<evidence type="ECO:0008006" key="4">
    <source>
        <dbReference type="Google" id="ProtNLM"/>
    </source>
</evidence>
<organism evidence="2 3">
    <name type="scientific">Nephila pilipes</name>
    <name type="common">Giant wood spider</name>
    <name type="synonym">Nephila maculata</name>
    <dbReference type="NCBI Taxonomy" id="299642"/>
    <lineage>
        <taxon>Eukaryota</taxon>
        <taxon>Metazoa</taxon>
        <taxon>Ecdysozoa</taxon>
        <taxon>Arthropoda</taxon>
        <taxon>Chelicerata</taxon>
        <taxon>Arachnida</taxon>
        <taxon>Araneae</taxon>
        <taxon>Araneomorphae</taxon>
        <taxon>Entelegynae</taxon>
        <taxon>Araneoidea</taxon>
        <taxon>Nephilidae</taxon>
        <taxon>Nephila</taxon>
    </lineage>
</organism>
<gene>
    <name evidence="2" type="primary">AVEN_113945_1</name>
    <name evidence="2" type="ORF">NPIL_294981</name>
</gene>
<dbReference type="AlphaFoldDB" id="A0A8X6TQG4"/>
<evidence type="ECO:0000313" key="2">
    <source>
        <dbReference type="EMBL" id="GFT44863.1"/>
    </source>
</evidence>
<evidence type="ECO:0000256" key="1">
    <source>
        <dbReference type="SAM" id="MobiDB-lite"/>
    </source>
</evidence>
<accession>A0A8X6TQG4</accession>
<comment type="caution">
    <text evidence="2">The sequence shown here is derived from an EMBL/GenBank/DDBJ whole genome shotgun (WGS) entry which is preliminary data.</text>
</comment>
<reference evidence="2" key="1">
    <citation type="submission" date="2020-08" db="EMBL/GenBank/DDBJ databases">
        <title>Multicomponent nature underlies the extraordinary mechanical properties of spider dragline silk.</title>
        <authorList>
            <person name="Kono N."/>
            <person name="Nakamura H."/>
            <person name="Mori M."/>
            <person name="Yoshida Y."/>
            <person name="Ohtoshi R."/>
            <person name="Malay A.D."/>
            <person name="Moran D.A.P."/>
            <person name="Tomita M."/>
            <person name="Numata K."/>
            <person name="Arakawa K."/>
        </authorList>
    </citation>
    <scope>NUCLEOTIDE SEQUENCE</scope>
</reference>
<dbReference type="OrthoDB" id="6432989at2759"/>
<proteinExistence type="predicted"/>
<dbReference type="Proteomes" id="UP000887013">
    <property type="component" value="Unassembled WGS sequence"/>
</dbReference>